<protein>
    <submittedName>
        <fullName evidence="1">Uncharacterized protein</fullName>
    </submittedName>
</protein>
<sequence length="143" mass="16984">MKLIDELIQALIELVHDYNVGLIDQIELQLKLQYLISRIDKIEINYNVKPFKQLVNRKHTITLDQLLYKAKYRAVQSILVLKNVRTKNALSHQLSVLIGKNLYFESLYRTLESCYYAYINMNHLDEFSKEVELFKYKDGRSLL</sequence>
<name>A0A9X3WFL4_9BACI</name>
<dbReference type="RefSeq" id="WP_259871256.1">
    <property type="nucleotide sequence ID" value="NZ_JAMQJZ010000001.1"/>
</dbReference>
<proteinExistence type="predicted"/>
<dbReference type="EMBL" id="JAMQJZ010000001">
    <property type="protein sequence ID" value="MDC3418932.1"/>
    <property type="molecule type" value="Genomic_DNA"/>
</dbReference>
<gene>
    <name evidence="1" type="ORF">NC661_00845</name>
</gene>
<evidence type="ECO:0000313" key="1">
    <source>
        <dbReference type="EMBL" id="MDC3418932.1"/>
    </source>
</evidence>
<accession>A0A9X3WFL4</accession>
<reference evidence="1" key="1">
    <citation type="submission" date="2022-06" db="EMBL/GenBank/DDBJ databases">
        <title>Aquibacillus sp. a new bacterium isolated from soil saline samples.</title>
        <authorList>
            <person name="Galisteo C."/>
            <person name="De La Haba R."/>
            <person name="Sanchez-Porro C."/>
            <person name="Ventosa A."/>
        </authorList>
    </citation>
    <scope>NUCLEOTIDE SEQUENCE</scope>
    <source>
        <strain evidence="1">JCM 12387</strain>
    </source>
</reference>
<dbReference type="AlphaFoldDB" id="A0A9X3WFL4"/>
<comment type="caution">
    <text evidence="1">The sequence shown here is derived from an EMBL/GenBank/DDBJ whole genome shotgun (WGS) entry which is preliminary data.</text>
</comment>
<dbReference type="Proteomes" id="UP001145072">
    <property type="component" value="Unassembled WGS sequence"/>
</dbReference>
<evidence type="ECO:0000313" key="2">
    <source>
        <dbReference type="Proteomes" id="UP001145072"/>
    </source>
</evidence>
<organism evidence="1 2">
    <name type="scientific">Aquibacillus koreensis</name>
    <dbReference type="NCBI Taxonomy" id="279446"/>
    <lineage>
        <taxon>Bacteria</taxon>
        <taxon>Bacillati</taxon>
        <taxon>Bacillota</taxon>
        <taxon>Bacilli</taxon>
        <taxon>Bacillales</taxon>
        <taxon>Bacillaceae</taxon>
        <taxon>Aquibacillus</taxon>
    </lineage>
</organism>
<keyword evidence="2" id="KW-1185">Reference proteome</keyword>